<reference evidence="2 3" key="1">
    <citation type="journal article" date="2017" name="Int. J. Syst. Evol. Microbiol.">
        <title>Ramlibacter alkalitolerans sp. nov., alkali-tolerant bacterium isolated from soil of ginseng.</title>
        <authorList>
            <person name="Lee D.H."/>
            <person name="Cha C.J."/>
        </authorList>
    </citation>
    <scope>NUCLEOTIDE SEQUENCE [LARGE SCALE GENOMIC DNA]</scope>
    <source>
        <strain evidence="2 3">KACC 19305</strain>
    </source>
</reference>
<name>A0ABS1JLR0_9BURK</name>
<protein>
    <submittedName>
        <fullName evidence="2">Uncharacterized protein</fullName>
    </submittedName>
</protein>
<accession>A0ABS1JLR0</accession>
<comment type="caution">
    <text evidence="2">The sequence shown here is derived from an EMBL/GenBank/DDBJ whole genome shotgun (WGS) entry which is preliminary data.</text>
</comment>
<gene>
    <name evidence="2" type="ORF">JI746_08615</name>
</gene>
<proteinExistence type="predicted"/>
<keyword evidence="3" id="KW-1185">Reference proteome</keyword>
<dbReference type="RefSeq" id="WP_201688510.1">
    <property type="nucleotide sequence ID" value="NZ_JAEQND010000004.1"/>
</dbReference>
<evidence type="ECO:0000256" key="1">
    <source>
        <dbReference type="SAM" id="MobiDB-lite"/>
    </source>
</evidence>
<organism evidence="2 3">
    <name type="scientific">Ramlibacter alkalitolerans</name>
    <dbReference type="NCBI Taxonomy" id="2039631"/>
    <lineage>
        <taxon>Bacteria</taxon>
        <taxon>Pseudomonadati</taxon>
        <taxon>Pseudomonadota</taxon>
        <taxon>Betaproteobacteria</taxon>
        <taxon>Burkholderiales</taxon>
        <taxon>Comamonadaceae</taxon>
        <taxon>Ramlibacter</taxon>
    </lineage>
</organism>
<evidence type="ECO:0000313" key="2">
    <source>
        <dbReference type="EMBL" id="MBL0425168.1"/>
    </source>
</evidence>
<dbReference type="Proteomes" id="UP000622707">
    <property type="component" value="Unassembled WGS sequence"/>
</dbReference>
<sequence>MGQDDSIAALRSRMSALVEQEGVLLTQAFDLSRAGGDRRGVDALFARVTAIQVERNGLKKQIGNILGTHRLHSVAEVWRLGVYDYRPEVGAASVRVRVASGPLGLQVFMPGRGDPVRIESLEGTFEGPLAVDDAATHQAGGDAPKDAAGNGAETRARGRTTTPKRAAAKKRSS</sequence>
<dbReference type="EMBL" id="JAEQND010000004">
    <property type="protein sequence ID" value="MBL0425168.1"/>
    <property type="molecule type" value="Genomic_DNA"/>
</dbReference>
<feature type="region of interest" description="Disordered" evidence="1">
    <location>
        <begin position="132"/>
        <end position="173"/>
    </location>
</feature>
<evidence type="ECO:0000313" key="3">
    <source>
        <dbReference type="Proteomes" id="UP000622707"/>
    </source>
</evidence>